<feature type="domain" description="ThuA-like" evidence="1">
    <location>
        <begin position="16"/>
        <end position="255"/>
    </location>
</feature>
<evidence type="ECO:0000313" key="3">
    <source>
        <dbReference type="Proteomes" id="UP001596074"/>
    </source>
</evidence>
<dbReference type="SUPFAM" id="SSF52317">
    <property type="entry name" value="Class I glutamine amidotransferase-like"/>
    <property type="match status" value="1"/>
</dbReference>
<evidence type="ECO:0000313" key="2">
    <source>
        <dbReference type="EMBL" id="MFC5751619.1"/>
    </source>
</evidence>
<gene>
    <name evidence="2" type="ORF">ACFPZN_38890</name>
</gene>
<dbReference type="RefSeq" id="WP_378287550.1">
    <property type="nucleotide sequence ID" value="NZ_JBHSON010000072.1"/>
</dbReference>
<dbReference type="Pfam" id="PF06283">
    <property type="entry name" value="ThuA"/>
    <property type="match status" value="1"/>
</dbReference>
<comment type="caution">
    <text evidence="2">The sequence shown here is derived from an EMBL/GenBank/DDBJ whole genome shotgun (WGS) entry which is preliminary data.</text>
</comment>
<name>A0ABW1ABY2_9ACTN</name>
<accession>A0ABW1ABY2</accession>
<dbReference type="Gene3D" id="3.40.50.880">
    <property type="match status" value="1"/>
</dbReference>
<dbReference type="InterPro" id="IPR029062">
    <property type="entry name" value="Class_I_gatase-like"/>
</dbReference>
<organism evidence="2 3">
    <name type="scientific">Actinomadura rugatobispora</name>
    <dbReference type="NCBI Taxonomy" id="1994"/>
    <lineage>
        <taxon>Bacteria</taxon>
        <taxon>Bacillati</taxon>
        <taxon>Actinomycetota</taxon>
        <taxon>Actinomycetes</taxon>
        <taxon>Streptosporangiales</taxon>
        <taxon>Thermomonosporaceae</taxon>
        <taxon>Actinomadura</taxon>
    </lineage>
</organism>
<protein>
    <submittedName>
        <fullName evidence="2">ThuA domain-containing protein</fullName>
    </submittedName>
</protein>
<dbReference type="InterPro" id="IPR029010">
    <property type="entry name" value="ThuA-like"/>
</dbReference>
<sequence length="270" mass="29684">MSTKVLALTGGHSYDVEAFRGYLGELHGCEVTWAEQPDGNALIRSGEAASYDALLCYDMPGITVKLRNPIRTEAPDAALKQGWRRLLDAGTGVVFLHHALASWPEWPEFAEIMGGIFLYRAGTVRGERHPDSGYIEHVPEEFRVVRDHPVTRGLPERFRLAGDEPYLCPVFEDSVEVLVRRVGYEEAGAYLSSEHTVLTGEERPCAGASSLVSDAAAWVRRERNSRIVYLQPGDNGSSFKSPHFVHLTRNALAWVSAVRSCGSSAAAGEE</sequence>
<proteinExistence type="predicted"/>
<evidence type="ECO:0000259" key="1">
    <source>
        <dbReference type="Pfam" id="PF06283"/>
    </source>
</evidence>
<dbReference type="Proteomes" id="UP001596074">
    <property type="component" value="Unassembled WGS sequence"/>
</dbReference>
<reference evidence="3" key="1">
    <citation type="journal article" date="2019" name="Int. J. Syst. Evol. Microbiol.">
        <title>The Global Catalogue of Microorganisms (GCM) 10K type strain sequencing project: providing services to taxonomists for standard genome sequencing and annotation.</title>
        <authorList>
            <consortium name="The Broad Institute Genomics Platform"/>
            <consortium name="The Broad Institute Genome Sequencing Center for Infectious Disease"/>
            <person name="Wu L."/>
            <person name="Ma J."/>
        </authorList>
    </citation>
    <scope>NUCLEOTIDE SEQUENCE [LARGE SCALE GENOMIC DNA]</scope>
    <source>
        <strain evidence="3">KCTC 42087</strain>
    </source>
</reference>
<keyword evidence="3" id="KW-1185">Reference proteome</keyword>
<dbReference type="EMBL" id="JBHSON010000072">
    <property type="protein sequence ID" value="MFC5751619.1"/>
    <property type="molecule type" value="Genomic_DNA"/>
</dbReference>